<feature type="domain" description="GST N-terminal" evidence="1">
    <location>
        <begin position="12"/>
        <end position="78"/>
    </location>
</feature>
<dbReference type="GO" id="GO:0016034">
    <property type="term" value="F:maleylacetoacetate isomerase activity"/>
    <property type="evidence" value="ECO:0007669"/>
    <property type="project" value="TreeGrafter"/>
</dbReference>
<gene>
    <name evidence="2" type="ORF">JQX41_00445</name>
    <name evidence="3" type="ORF">JQX48_00445</name>
</gene>
<reference evidence="2 5" key="1">
    <citation type="submission" date="2021-01" db="EMBL/GenBank/DDBJ databases">
        <title>Diatom-associated Roseobacters Show Island Model of Population Structure.</title>
        <authorList>
            <person name="Qu L."/>
            <person name="Feng X."/>
            <person name="Chen Y."/>
            <person name="Li L."/>
            <person name="Wang X."/>
            <person name="Hu Z."/>
            <person name="Wang H."/>
            <person name="Luo H."/>
        </authorList>
    </citation>
    <scope>NUCLEOTIDE SEQUENCE</scope>
    <source>
        <strain evidence="3 5">CC28-63</strain>
        <strain evidence="2">CC28-69</strain>
    </source>
</reference>
<dbReference type="PANTHER" id="PTHR42673">
    <property type="entry name" value="MALEYLACETOACETATE ISOMERASE"/>
    <property type="match status" value="1"/>
</dbReference>
<dbReference type="Gene3D" id="1.20.1050.10">
    <property type="match status" value="1"/>
</dbReference>
<accession>A0A9Q2NU61</accession>
<evidence type="ECO:0000313" key="3">
    <source>
        <dbReference type="EMBL" id="MBM2415425.1"/>
    </source>
</evidence>
<dbReference type="Gene3D" id="3.40.30.10">
    <property type="entry name" value="Glutaredoxin"/>
    <property type="match status" value="1"/>
</dbReference>
<dbReference type="CDD" id="cd03194">
    <property type="entry name" value="GST_C_3"/>
    <property type="match status" value="1"/>
</dbReference>
<dbReference type="Proteomes" id="UP000755667">
    <property type="component" value="Unassembled WGS sequence"/>
</dbReference>
<dbReference type="Pfam" id="PF13409">
    <property type="entry name" value="GST_N_2"/>
    <property type="match status" value="1"/>
</dbReference>
<dbReference type="GO" id="GO:0004364">
    <property type="term" value="F:glutathione transferase activity"/>
    <property type="evidence" value="ECO:0007669"/>
    <property type="project" value="TreeGrafter"/>
</dbReference>
<dbReference type="SUPFAM" id="SSF52833">
    <property type="entry name" value="Thioredoxin-like"/>
    <property type="match status" value="1"/>
</dbReference>
<dbReference type="InterPro" id="IPR036249">
    <property type="entry name" value="Thioredoxin-like_sf"/>
</dbReference>
<name>A0A9Q2NU61_9RHOB</name>
<dbReference type="RefSeq" id="WP_085628431.1">
    <property type="nucleotide sequence ID" value="NZ_JAFBWU010000001.1"/>
</dbReference>
<dbReference type="SUPFAM" id="SSF47616">
    <property type="entry name" value="GST C-terminal domain-like"/>
    <property type="match status" value="1"/>
</dbReference>
<evidence type="ECO:0000313" key="4">
    <source>
        <dbReference type="Proteomes" id="UP000755667"/>
    </source>
</evidence>
<evidence type="ECO:0000313" key="5">
    <source>
        <dbReference type="Proteomes" id="UP000809440"/>
    </source>
</evidence>
<dbReference type="InterPro" id="IPR036282">
    <property type="entry name" value="Glutathione-S-Trfase_C_sf"/>
</dbReference>
<dbReference type="PANTHER" id="PTHR42673:SF4">
    <property type="entry name" value="MALEYLACETOACETATE ISOMERASE"/>
    <property type="match status" value="1"/>
</dbReference>
<dbReference type="GO" id="GO:0006749">
    <property type="term" value="P:glutathione metabolic process"/>
    <property type="evidence" value="ECO:0007669"/>
    <property type="project" value="TreeGrafter"/>
</dbReference>
<dbReference type="Proteomes" id="UP000809440">
    <property type="component" value="Unassembled WGS sequence"/>
</dbReference>
<dbReference type="OrthoDB" id="9799538at2"/>
<dbReference type="GO" id="GO:0006559">
    <property type="term" value="P:L-phenylalanine catabolic process"/>
    <property type="evidence" value="ECO:0007669"/>
    <property type="project" value="TreeGrafter"/>
</dbReference>
<dbReference type="AlphaFoldDB" id="A0A9Q2NU61"/>
<dbReference type="EMBL" id="JAFBXF010000001">
    <property type="protein sequence ID" value="MBM2415425.1"/>
    <property type="molecule type" value="Genomic_DNA"/>
</dbReference>
<proteinExistence type="predicted"/>
<comment type="caution">
    <text evidence="2">The sequence shown here is derived from an EMBL/GenBank/DDBJ whole genome shotgun (WGS) entry which is preliminary data.</text>
</comment>
<sequence>MVYELFIGDYAYSSWSLRGWLLFRQLGIAPKVHLVDFNKTGVAEQLDSIAPARTVPAMRAPDGTIVWDSLAMAEELHSRHPDAGLWPNDPVARGLGRALAAEMHSGFTALRGECPMNLRTAYRDVTHSDATHTDIARIETIWSLARNRYADQGPWLLGQYSIADIAFAPVAARFAGYDVALSDTAQRYVDTHLADPWFRQWRTMGLTTGDTLPWYAKPFETKAWPGPAPLNATPVDAGPAVNAHCPFTGGAPTYFLEMDGRIYGFENKTCRDETALDPEAWPAFMALTTSS</sequence>
<keyword evidence="5" id="KW-1185">Reference proteome</keyword>
<dbReference type="EMBL" id="JAFBXE010000001">
    <property type="protein sequence ID" value="MBM2410758.1"/>
    <property type="molecule type" value="Genomic_DNA"/>
</dbReference>
<dbReference type="GeneID" id="62640174"/>
<protein>
    <submittedName>
        <fullName evidence="2">Glutathione S-transferase</fullName>
    </submittedName>
</protein>
<dbReference type="InterPro" id="IPR004045">
    <property type="entry name" value="Glutathione_S-Trfase_N"/>
</dbReference>
<evidence type="ECO:0000259" key="1">
    <source>
        <dbReference type="Pfam" id="PF13409"/>
    </source>
</evidence>
<organism evidence="2 4">
    <name type="scientific">Marivita cryptomonadis</name>
    <dbReference type="NCBI Taxonomy" id="505252"/>
    <lineage>
        <taxon>Bacteria</taxon>
        <taxon>Pseudomonadati</taxon>
        <taxon>Pseudomonadota</taxon>
        <taxon>Alphaproteobacteria</taxon>
        <taxon>Rhodobacterales</taxon>
        <taxon>Roseobacteraceae</taxon>
        <taxon>Marivita</taxon>
    </lineage>
</organism>
<evidence type="ECO:0000313" key="2">
    <source>
        <dbReference type="EMBL" id="MBM2410758.1"/>
    </source>
</evidence>